<evidence type="ECO:0000256" key="1">
    <source>
        <dbReference type="SAM" id="Coils"/>
    </source>
</evidence>
<feature type="coiled-coil region" evidence="1">
    <location>
        <begin position="76"/>
        <end position="103"/>
    </location>
</feature>
<dbReference type="Proteomes" id="UP001304650">
    <property type="component" value="Chromosome"/>
</dbReference>
<gene>
    <name evidence="2" type="ORF">MJB10_18020</name>
</gene>
<dbReference type="PROSITE" id="PS51257">
    <property type="entry name" value="PROKAR_LIPOPROTEIN"/>
    <property type="match status" value="1"/>
</dbReference>
<sequence>MEKLIDLFPTDQAKITEKGILFNGTTYSCSIAIREQWYGKLSGDIPIFVDNYDESYILVLLKDGSLAIALLVSNYVDASEQNIESYQERIRSLKDQLKSRKKRRWKHEK</sequence>
<evidence type="ECO:0000313" key="2">
    <source>
        <dbReference type="EMBL" id="WNR43004.1"/>
    </source>
</evidence>
<dbReference type="EMBL" id="CP130319">
    <property type="protein sequence ID" value="WNR43004.1"/>
    <property type="molecule type" value="Genomic_DNA"/>
</dbReference>
<protein>
    <submittedName>
        <fullName evidence="2">Uncharacterized protein</fullName>
    </submittedName>
</protein>
<reference evidence="2" key="1">
    <citation type="submission" date="2022-02" db="EMBL/GenBank/DDBJ databases">
        <title>Paenibacillus sp. MBLB1832 Whole Genome Shotgun Sequencing.</title>
        <authorList>
            <person name="Hwang C.Y."/>
            <person name="Cho E.-S."/>
            <person name="Seo M.-J."/>
        </authorList>
    </citation>
    <scope>NUCLEOTIDE SEQUENCE</scope>
    <source>
        <strain evidence="2">MBLB1832</strain>
    </source>
</reference>
<dbReference type="KEGG" id="proo:MJB10_18020"/>
<keyword evidence="3" id="KW-1185">Reference proteome</keyword>
<accession>A0AA96LL80</accession>
<evidence type="ECO:0000313" key="3">
    <source>
        <dbReference type="Proteomes" id="UP001304650"/>
    </source>
</evidence>
<name>A0AA96LL80_9BACL</name>
<dbReference type="AlphaFoldDB" id="A0AA96LL80"/>
<proteinExistence type="predicted"/>
<dbReference type="RefSeq" id="WP_314796908.1">
    <property type="nucleotide sequence ID" value="NZ_CP130319.1"/>
</dbReference>
<keyword evidence="1" id="KW-0175">Coiled coil</keyword>
<organism evidence="2 3">
    <name type="scientific">Paenibacillus roseopurpureus</name>
    <dbReference type="NCBI Taxonomy" id="2918901"/>
    <lineage>
        <taxon>Bacteria</taxon>
        <taxon>Bacillati</taxon>
        <taxon>Bacillota</taxon>
        <taxon>Bacilli</taxon>
        <taxon>Bacillales</taxon>
        <taxon>Paenibacillaceae</taxon>
        <taxon>Paenibacillus</taxon>
    </lineage>
</organism>